<accession>A0A2T1N6S9</accession>
<dbReference type="PROSITE" id="PS52004">
    <property type="entry name" value="KS3_2"/>
    <property type="match status" value="1"/>
</dbReference>
<evidence type="ECO:0000256" key="10">
    <source>
        <dbReference type="ARBA" id="ARBA00023315"/>
    </source>
</evidence>
<dbReference type="GO" id="GO:0004315">
    <property type="term" value="F:3-oxoacyl-[acyl-carrier-protein] synthase activity"/>
    <property type="evidence" value="ECO:0007669"/>
    <property type="project" value="UniProtKB-UniRule"/>
</dbReference>
<evidence type="ECO:0000313" key="16">
    <source>
        <dbReference type="Proteomes" id="UP000238430"/>
    </source>
</evidence>
<evidence type="ECO:0000259" key="14">
    <source>
        <dbReference type="PROSITE" id="PS52004"/>
    </source>
</evidence>
<comment type="catalytic activity">
    <reaction evidence="11">
        <text>(9Z)-hexadecenoyl-[ACP] + malonyl-[ACP] + H(+) = 3-oxo-(11Z)-octadecenoyl-[ACP] + holo-[ACP] + CO2</text>
        <dbReference type="Rhea" id="RHEA:55040"/>
        <dbReference type="Rhea" id="RHEA-COMP:9623"/>
        <dbReference type="Rhea" id="RHEA-COMP:9685"/>
        <dbReference type="Rhea" id="RHEA-COMP:10800"/>
        <dbReference type="Rhea" id="RHEA-COMP:14074"/>
        <dbReference type="ChEBI" id="CHEBI:15378"/>
        <dbReference type="ChEBI" id="CHEBI:16526"/>
        <dbReference type="ChEBI" id="CHEBI:64479"/>
        <dbReference type="ChEBI" id="CHEBI:78449"/>
        <dbReference type="ChEBI" id="CHEBI:83989"/>
        <dbReference type="ChEBI" id="CHEBI:138538"/>
        <dbReference type="EC" id="2.3.1.179"/>
    </reaction>
</comment>
<dbReference type="InterPro" id="IPR014031">
    <property type="entry name" value="Ketoacyl_synth_C"/>
</dbReference>
<evidence type="ECO:0000256" key="12">
    <source>
        <dbReference type="PIRSR" id="PIRSR000447-1"/>
    </source>
</evidence>
<dbReference type="InterPro" id="IPR018201">
    <property type="entry name" value="Ketoacyl_synth_AS"/>
</dbReference>
<sequence>MELKRVVVTGLGALTPIGNTKDEYWNGLVNGKSGAAPITYFDTEKFKTNFACELKNFVATDFLDRKEARKMDRFTQYAMVASDEAIADSNLDLDKVNKLRVGVVWGAGIGGLETFQNEVLNYAAGDGTPRFNPFFIPKMIADIAPGNISIKNGFMGPNYTTVSACASSANALIDALNYIRLGHCDVIVTGGSEAAVTIAGMGGFNSMHALSTRNESPETASRPFDATRDGFVLGEGAGALILEEYEHAKARGAKIYAEVVGGGLSSDAYHMTAPHPDGIGVIAVMKNCLENAGLKPEEVDHINTHGTSTPLGDVAELKAIKAVFGDHAKNININSTKSMTGHLLGAAGAIEAIASILAMENGTVPPTINHTTVDENIDPELNLTLNKPQKRDIKVAMSNTFGFGGHNACVLFKKID</sequence>
<dbReference type="Proteomes" id="UP000238430">
    <property type="component" value="Unassembled WGS sequence"/>
</dbReference>
<dbReference type="InterPro" id="IPR017568">
    <property type="entry name" value="3-oxoacyl-ACP_synth-2"/>
</dbReference>
<dbReference type="PIRSF" id="PIRSF000447">
    <property type="entry name" value="KAS_II"/>
    <property type="match status" value="1"/>
</dbReference>
<name>A0A2T1N6S9_9FLAO</name>
<dbReference type="EC" id="2.3.1.179" evidence="3 11"/>
<evidence type="ECO:0000256" key="4">
    <source>
        <dbReference type="ARBA" id="ARBA00014657"/>
    </source>
</evidence>
<dbReference type="EMBL" id="PXOT01000027">
    <property type="protein sequence ID" value="PSG87281.1"/>
    <property type="molecule type" value="Genomic_DNA"/>
</dbReference>
<dbReference type="RefSeq" id="WP_106680931.1">
    <property type="nucleotide sequence ID" value="NZ_JACHWV010000002.1"/>
</dbReference>
<dbReference type="InterPro" id="IPR016039">
    <property type="entry name" value="Thiolase-like"/>
</dbReference>
<dbReference type="PROSITE" id="PS00606">
    <property type="entry name" value="KS3_1"/>
    <property type="match status" value="1"/>
</dbReference>
<dbReference type="InterPro" id="IPR014030">
    <property type="entry name" value="Ketoacyl_synth_N"/>
</dbReference>
<dbReference type="CDD" id="cd00834">
    <property type="entry name" value="KAS_I_II"/>
    <property type="match status" value="1"/>
</dbReference>
<dbReference type="NCBIfam" id="NF005589">
    <property type="entry name" value="PRK07314.1"/>
    <property type="match status" value="1"/>
</dbReference>
<gene>
    <name evidence="15" type="primary">fabF</name>
    <name evidence="15" type="ORF">C7H61_14380</name>
</gene>
<evidence type="ECO:0000256" key="7">
    <source>
        <dbReference type="ARBA" id="ARBA00022832"/>
    </source>
</evidence>
<evidence type="ECO:0000313" key="15">
    <source>
        <dbReference type="EMBL" id="PSG87281.1"/>
    </source>
</evidence>
<evidence type="ECO:0000256" key="1">
    <source>
        <dbReference type="ARBA" id="ARBA00005194"/>
    </source>
</evidence>
<dbReference type="PANTHER" id="PTHR11712">
    <property type="entry name" value="POLYKETIDE SYNTHASE-RELATED"/>
    <property type="match status" value="1"/>
</dbReference>
<dbReference type="PANTHER" id="PTHR11712:SF336">
    <property type="entry name" value="3-OXOACYL-[ACYL-CARRIER-PROTEIN] SYNTHASE, MITOCHONDRIAL"/>
    <property type="match status" value="1"/>
</dbReference>
<dbReference type="OrthoDB" id="9808669at2"/>
<feature type="active site" description="For beta-ketoacyl synthase activity" evidence="12">
    <location>
        <position position="165"/>
    </location>
</feature>
<evidence type="ECO:0000256" key="11">
    <source>
        <dbReference type="PIRNR" id="PIRNR000447"/>
    </source>
</evidence>
<comment type="function">
    <text evidence="11">Involved in the type II fatty acid elongation cycle. Catalyzes the elongation of a wide range of acyl-ACP by the addition of two carbons from malonyl-ACP to an acyl acceptor. Can efficiently catalyze the conversion of palmitoleoyl-ACP (cis-hexadec-9-enoyl-ACP) to cis-vaccenoyl-ACP (cis-octadec-11-enoyl-ACP), an essential step in the thermal regulation of fatty acid composition.</text>
</comment>
<dbReference type="InterPro" id="IPR000794">
    <property type="entry name" value="Beta-ketoacyl_synthase"/>
</dbReference>
<dbReference type="Pfam" id="PF02801">
    <property type="entry name" value="Ketoacyl-synt_C"/>
    <property type="match status" value="1"/>
</dbReference>
<keyword evidence="9 11" id="KW-0275">Fatty acid biosynthesis</keyword>
<keyword evidence="6 11" id="KW-0808">Transferase</keyword>
<comment type="pathway">
    <text evidence="1 11">Lipid metabolism; fatty acid biosynthesis.</text>
</comment>
<dbReference type="Pfam" id="PF00109">
    <property type="entry name" value="ketoacyl-synt"/>
    <property type="match status" value="1"/>
</dbReference>
<evidence type="ECO:0000256" key="13">
    <source>
        <dbReference type="RuleBase" id="RU003694"/>
    </source>
</evidence>
<dbReference type="GO" id="GO:0006633">
    <property type="term" value="P:fatty acid biosynthetic process"/>
    <property type="evidence" value="ECO:0007669"/>
    <property type="project" value="UniProtKB-UniRule"/>
</dbReference>
<comment type="caution">
    <text evidence="15">The sequence shown here is derived from an EMBL/GenBank/DDBJ whole genome shotgun (WGS) entry which is preliminary data.</text>
</comment>
<evidence type="ECO:0000256" key="6">
    <source>
        <dbReference type="ARBA" id="ARBA00022679"/>
    </source>
</evidence>
<comment type="similarity">
    <text evidence="2 11 13">Belongs to the thiolase-like superfamily. Beta-ketoacyl-ACP synthases family.</text>
</comment>
<dbReference type="FunFam" id="3.40.47.10:FF:000009">
    <property type="entry name" value="3-oxoacyl-[acyl-carrier-protein] synthase 2"/>
    <property type="match status" value="1"/>
</dbReference>
<keyword evidence="10 11" id="KW-0012">Acyltransferase</keyword>
<dbReference type="NCBIfam" id="TIGR03150">
    <property type="entry name" value="fabF"/>
    <property type="match status" value="1"/>
</dbReference>
<keyword evidence="7" id="KW-0276">Fatty acid metabolism</keyword>
<evidence type="ECO:0000256" key="3">
    <source>
        <dbReference type="ARBA" id="ARBA00012356"/>
    </source>
</evidence>
<dbReference type="SUPFAM" id="SSF53901">
    <property type="entry name" value="Thiolase-like"/>
    <property type="match status" value="2"/>
</dbReference>
<evidence type="ECO:0000256" key="2">
    <source>
        <dbReference type="ARBA" id="ARBA00008467"/>
    </source>
</evidence>
<feature type="domain" description="Ketosynthase family 3 (KS3)" evidence="14">
    <location>
        <begin position="3"/>
        <end position="414"/>
    </location>
</feature>
<dbReference type="AlphaFoldDB" id="A0A2T1N6S9"/>
<dbReference type="UniPathway" id="UPA00094"/>
<reference evidence="15 16" key="1">
    <citation type="submission" date="2018-03" db="EMBL/GenBank/DDBJ databases">
        <title>Mesoflavibacter sp. HG37 and Mesoflavibacter sp. HG96 sp.nov., two marine bacteria isolated from seawater of Western Pacific Ocean.</title>
        <authorList>
            <person name="Cheng H."/>
            <person name="Wu Y.-H."/>
            <person name="Guo L.-L."/>
            <person name="Xu X.-W."/>
        </authorList>
    </citation>
    <scope>NUCLEOTIDE SEQUENCE [LARGE SCALE GENOMIC DNA]</scope>
    <source>
        <strain evidence="15 16">KCTC 42117</strain>
    </source>
</reference>
<keyword evidence="16" id="KW-1185">Reference proteome</keyword>
<keyword evidence="8" id="KW-0443">Lipid metabolism</keyword>
<dbReference type="GO" id="GO:0005829">
    <property type="term" value="C:cytosol"/>
    <property type="evidence" value="ECO:0007669"/>
    <property type="project" value="TreeGrafter"/>
</dbReference>
<evidence type="ECO:0000256" key="5">
    <source>
        <dbReference type="ARBA" id="ARBA00022516"/>
    </source>
</evidence>
<proteinExistence type="inferred from homology"/>
<evidence type="ECO:0000256" key="8">
    <source>
        <dbReference type="ARBA" id="ARBA00023098"/>
    </source>
</evidence>
<evidence type="ECO:0000256" key="9">
    <source>
        <dbReference type="ARBA" id="ARBA00023160"/>
    </source>
</evidence>
<dbReference type="InterPro" id="IPR020841">
    <property type="entry name" value="PKS_Beta-ketoAc_synthase_dom"/>
</dbReference>
<keyword evidence="5 11" id="KW-0444">Lipid biosynthesis</keyword>
<organism evidence="15 16">
    <name type="scientific">Mesoflavibacter zeaxanthinifaciens subsp. sabulilitoris</name>
    <dbReference type="NCBI Taxonomy" id="1520893"/>
    <lineage>
        <taxon>Bacteria</taxon>
        <taxon>Pseudomonadati</taxon>
        <taxon>Bacteroidota</taxon>
        <taxon>Flavobacteriia</taxon>
        <taxon>Flavobacteriales</taxon>
        <taxon>Flavobacteriaceae</taxon>
        <taxon>Mesoflavibacter</taxon>
    </lineage>
</organism>
<dbReference type="SMART" id="SM00825">
    <property type="entry name" value="PKS_KS"/>
    <property type="match status" value="1"/>
</dbReference>
<comment type="catalytic activity">
    <reaction evidence="11">
        <text>a fatty acyl-[ACP] + malonyl-[ACP] + H(+) = a 3-oxoacyl-[ACP] + holo-[ACP] + CO2</text>
        <dbReference type="Rhea" id="RHEA:22836"/>
        <dbReference type="Rhea" id="RHEA-COMP:9623"/>
        <dbReference type="Rhea" id="RHEA-COMP:9685"/>
        <dbReference type="Rhea" id="RHEA-COMP:9916"/>
        <dbReference type="Rhea" id="RHEA-COMP:14125"/>
        <dbReference type="ChEBI" id="CHEBI:15378"/>
        <dbReference type="ChEBI" id="CHEBI:16526"/>
        <dbReference type="ChEBI" id="CHEBI:64479"/>
        <dbReference type="ChEBI" id="CHEBI:78449"/>
        <dbReference type="ChEBI" id="CHEBI:78776"/>
        <dbReference type="ChEBI" id="CHEBI:138651"/>
    </reaction>
</comment>
<dbReference type="Gene3D" id="3.40.47.10">
    <property type="match status" value="1"/>
</dbReference>
<protein>
    <recommendedName>
        <fullName evidence="4 11">3-oxoacyl-[acyl-carrier-protein] synthase 2</fullName>
        <ecNumber evidence="3 11">2.3.1.179</ecNumber>
    </recommendedName>
</protein>